<accession>A0A9E7JQQ1</accession>
<dbReference type="AlphaFoldDB" id="A0A9E7JQQ1"/>
<reference evidence="1" key="1">
    <citation type="submission" date="2022-05" db="EMBL/GenBank/DDBJ databases">
        <title>The Musa troglodytarum L. genome provides insights into the mechanism of non-climacteric behaviour and enrichment of carotenoids.</title>
        <authorList>
            <person name="Wang J."/>
        </authorList>
    </citation>
    <scope>NUCLEOTIDE SEQUENCE</scope>
    <source>
        <tissue evidence="1">Leaf</tissue>
    </source>
</reference>
<proteinExistence type="predicted"/>
<keyword evidence="2" id="KW-1185">Reference proteome</keyword>
<dbReference type="EMBL" id="CP097504">
    <property type="protein sequence ID" value="URD89893.1"/>
    <property type="molecule type" value="Genomic_DNA"/>
</dbReference>
<evidence type="ECO:0000313" key="1">
    <source>
        <dbReference type="EMBL" id="URD89893.1"/>
    </source>
</evidence>
<sequence>MAAATREIRQKWMTGLTGGGGGGGVLAGNPKTLLTVLKDVEPVKQCIRIQLLHSEPGASLLSQAYRVCFEQQKAESGFCLPIVRIDATGAGAELVHKKPRNDRCKIHLQQQ</sequence>
<gene>
    <name evidence="1" type="ORF">MUK42_36009</name>
</gene>
<evidence type="ECO:0000313" key="2">
    <source>
        <dbReference type="Proteomes" id="UP001055439"/>
    </source>
</evidence>
<organism evidence="1 2">
    <name type="scientific">Musa troglodytarum</name>
    <name type="common">fe'i banana</name>
    <dbReference type="NCBI Taxonomy" id="320322"/>
    <lineage>
        <taxon>Eukaryota</taxon>
        <taxon>Viridiplantae</taxon>
        <taxon>Streptophyta</taxon>
        <taxon>Embryophyta</taxon>
        <taxon>Tracheophyta</taxon>
        <taxon>Spermatophyta</taxon>
        <taxon>Magnoliopsida</taxon>
        <taxon>Liliopsida</taxon>
        <taxon>Zingiberales</taxon>
        <taxon>Musaceae</taxon>
        <taxon>Musa</taxon>
    </lineage>
</organism>
<name>A0A9E7JQQ1_9LILI</name>
<dbReference type="Proteomes" id="UP001055439">
    <property type="component" value="Chromosome 2"/>
</dbReference>
<protein>
    <submittedName>
        <fullName evidence="1">Uncharacterized protein</fullName>
    </submittedName>
</protein>